<gene>
    <name evidence="2" type="ORF">IFR04_006022</name>
</gene>
<comment type="caution">
    <text evidence="2">The sequence shown here is derived from an EMBL/GenBank/DDBJ whole genome shotgun (WGS) entry which is preliminary data.</text>
</comment>
<keyword evidence="3" id="KW-1185">Reference proteome</keyword>
<keyword evidence="1" id="KW-1133">Transmembrane helix</keyword>
<organism evidence="2 3">
    <name type="scientific">Cadophora malorum</name>
    <dbReference type="NCBI Taxonomy" id="108018"/>
    <lineage>
        <taxon>Eukaryota</taxon>
        <taxon>Fungi</taxon>
        <taxon>Dikarya</taxon>
        <taxon>Ascomycota</taxon>
        <taxon>Pezizomycotina</taxon>
        <taxon>Leotiomycetes</taxon>
        <taxon>Helotiales</taxon>
        <taxon>Ploettnerulaceae</taxon>
        <taxon>Cadophora</taxon>
    </lineage>
</organism>
<keyword evidence="1" id="KW-0472">Membrane</keyword>
<evidence type="ECO:0000313" key="3">
    <source>
        <dbReference type="Proteomes" id="UP000664132"/>
    </source>
</evidence>
<accession>A0A8H7TFU0</accession>
<evidence type="ECO:0000256" key="1">
    <source>
        <dbReference type="SAM" id="Phobius"/>
    </source>
</evidence>
<name>A0A8H7TFU0_9HELO</name>
<evidence type="ECO:0000313" key="2">
    <source>
        <dbReference type="EMBL" id="KAG4420840.1"/>
    </source>
</evidence>
<protein>
    <submittedName>
        <fullName evidence="2">Uncharacterized protein</fullName>
    </submittedName>
</protein>
<dbReference type="Proteomes" id="UP000664132">
    <property type="component" value="Unassembled WGS sequence"/>
</dbReference>
<sequence>MTASAVIYPIDSAYDERPTPDPDIAGIGVFIPTFIYLAVTLFICACIGLRNRGWLRQDMLNAVGIYSEVYELETLTGKYARRNSVGNVFLYTRPLDMAAGAADECGYMRRRDTEENVGEQIEIPNMPSFVATPIAEDRSA</sequence>
<dbReference type="EMBL" id="JAFJYH010000076">
    <property type="protein sequence ID" value="KAG4420840.1"/>
    <property type="molecule type" value="Genomic_DNA"/>
</dbReference>
<proteinExistence type="predicted"/>
<dbReference type="AlphaFoldDB" id="A0A8H7TFU0"/>
<feature type="transmembrane region" description="Helical" evidence="1">
    <location>
        <begin position="24"/>
        <end position="49"/>
    </location>
</feature>
<reference evidence="2" key="1">
    <citation type="submission" date="2021-02" db="EMBL/GenBank/DDBJ databases">
        <title>Genome sequence Cadophora malorum strain M34.</title>
        <authorList>
            <person name="Stefanovic E."/>
            <person name="Vu D."/>
            <person name="Scully C."/>
            <person name="Dijksterhuis J."/>
            <person name="Roader J."/>
            <person name="Houbraken J."/>
        </authorList>
    </citation>
    <scope>NUCLEOTIDE SEQUENCE</scope>
    <source>
        <strain evidence="2">M34</strain>
    </source>
</reference>
<keyword evidence="1" id="KW-0812">Transmembrane</keyword>